<evidence type="ECO:0000256" key="10">
    <source>
        <dbReference type="ARBA" id="ARBA00023304"/>
    </source>
</evidence>
<evidence type="ECO:0000256" key="2">
    <source>
        <dbReference type="ARBA" id="ARBA00004824"/>
    </source>
</evidence>
<dbReference type="CDD" id="cd01557">
    <property type="entry name" value="BCAT_beta_family"/>
    <property type="match status" value="1"/>
</dbReference>
<dbReference type="GO" id="GO:0009097">
    <property type="term" value="P:isoleucine biosynthetic process"/>
    <property type="evidence" value="ECO:0007669"/>
    <property type="project" value="UniProtKB-UniPathway"/>
</dbReference>
<keyword evidence="8 17" id="KW-0808">Transferase</keyword>
<keyword evidence="7 17" id="KW-0028">Amino-acid biosynthesis</keyword>
<evidence type="ECO:0000256" key="16">
    <source>
        <dbReference type="RuleBase" id="RU004516"/>
    </source>
</evidence>
<comment type="catalytic activity">
    <reaction evidence="11 17">
        <text>L-valine + 2-oxoglutarate = 3-methyl-2-oxobutanoate + L-glutamate</text>
        <dbReference type="Rhea" id="RHEA:24813"/>
        <dbReference type="ChEBI" id="CHEBI:11851"/>
        <dbReference type="ChEBI" id="CHEBI:16810"/>
        <dbReference type="ChEBI" id="CHEBI:29985"/>
        <dbReference type="ChEBI" id="CHEBI:57762"/>
        <dbReference type="EC" id="2.6.1.42"/>
    </reaction>
</comment>
<keyword evidence="10 17" id="KW-0100">Branched-chain amino acid biosynthesis</keyword>
<dbReference type="PANTHER" id="PTHR11825">
    <property type="entry name" value="SUBGROUP IIII AMINOTRANSFERASE"/>
    <property type="match status" value="1"/>
</dbReference>
<dbReference type="RefSeq" id="WP_174705136.1">
    <property type="nucleotide sequence ID" value="NZ_BFAV01000071.1"/>
</dbReference>
<reference evidence="20" key="1">
    <citation type="submission" date="2018-02" db="EMBL/GenBank/DDBJ databases">
        <title>Genome sequence of Desulfocucumis palustris strain NAW-5.</title>
        <authorList>
            <person name="Watanabe M."/>
            <person name="Kojima H."/>
            <person name="Fukui M."/>
        </authorList>
    </citation>
    <scope>NUCLEOTIDE SEQUENCE [LARGE SCALE GENOMIC DNA]</scope>
    <source>
        <strain evidence="20">NAW-5</strain>
    </source>
</reference>
<dbReference type="EC" id="2.6.1.42" evidence="17"/>
<dbReference type="AlphaFoldDB" id="A0A2L2XA68"/>
<evidence type="ECO:0000256" key="8">
    <source>
        <dbReference type="ARBA" id="ARBA00022679"/>
    </source>
</evidence>
<evidence type="ECO:0000256" key="18">
    <source>
        <dbReference type="RuleBase" id="RU004519"/>
    </source>
</evidence>
<evidence type="ECO:0000256" key="6">
    <source>
        <dbReference type="ARBA" id="ARBA00022576"/>
    </source>
</evidence>
<dbReference type="InterPro" id="IPR001544">
    <property type="entry name" value="Aminotrans_IV"/>
</dbReference>
<dbReference type="InterPro" id="IPR033939">
    <property type="entry name" value="BCAT_family"/>
</dbReference>
<protein>
    <recommendedName>
        <fullName evidence="17">Branched-chain-amino-acid aminotransferase</fullName>
        <ecNumber evidence="17">2.6.1.42</ecNumber>
    </recommendedName>
</protein>
<name>A0A2L2XA68_9FIRM</name>
<evidence type="ECO:0000313" key="19">
    <source>
        <dbReference type="EMBL" id="GBF32942.1"/>
    </source>
</evidence>
<evidence type="ECO:0000256" key="13">
    <source>
        <dbReference type="ARBA" id="ARBA00049229"/>
    </source>
</evidence>
<feature type="modified residue" description="N6-(pyridoxal phosphate)lysine" evidence="14">
    <location>
        <position position="195"/>
    </location>
</feature>
<evidence type="ECO:0000256" key="12">
    <source>
        <dbReference type="ARBA" id="ARBA00048798"/>
    </source>
</evidence>
<comment type="pathway">
    <text evidence="4 18">Amino-acid biosynthesis; L-leucine biosynthesis; L-leucine from 3-methyl-2-oxobutanoate: step 4/4.</text>
</comment>
<comment type="catalytic activity">
    <reaction evidence="13 17">
        <text>L-leucine + 2-oxoglutarate = 4-methyl-2-oxopentanoate + L-glutamate</text>
        <dbReference type="Rhea" id="RHEA:18321"/>
        <dbReference type="ChEBI" id="CHEBI:16810"/>
        <dbReference type="ChEBI" id="CHEBI:17865"/>
        <dbReference type="ChEBI" id="CHEBI:29985"/>
        <dbReference type="ChEBI" id="CHEBI:57427"/>
        <dbReference type="EC" id="2.6.1.42"/>
    </reaction>
</comment>
<evidence type="ECO:0000313" key="20">
    <source>
        <dbReference type="Proteomes" id="UP000239549"/>
    </source>
</evidence>
<dbReference type="InterPro" id="IPR018300">
    <property type="entry name" value="Aminotrans_IV_CS"/>
</dbReference>
<comment type="caution">
    <text evidence="19">The sequence shown here is derived from an EMBL/GenBank/DDBJ whole genome shotgun (WGS) entry which is preliminary data.</text>
</comment>
<gene>
    <name evidence="19" type="ORF">DCCM_2039</name>
</gene>
<dbReference type="Gene3D" id="3.30.470.10">
    <property type="match status" value="1"/>
</dbReference>
<comment type="pathway">
    <text evidence="2 18">Amino-acid biosynthesis; L-isoleucine biosynthesis; L-isoleucine from 2-oxobutanoate: step 4/4.</text>
</comment>
<dbReference type="EMBL" id="BFAV01000071">
    <property type="protein sequence ID" value="GBF32942.1"/>
    <property type="molecule type" value="Genomic_DNA"/>
</dbReference>
<evidence type="ECO:0000256" key="17">
    <source>
        <dbReference type="RuleBase" id="RU004517"/>
    </source>
</evidence>
<dbReference type="Proteomes" id="UP000239549">
    <property type="component" value="Unassembled WGS sequence"/>
</dbReference>
<evidence type="ECO:0000256" key="5">
    <source>
        <dbReference type="ARBA" id="ARBA00009320"/>
    </source>
</evidence>
<dbReference type="PANTHER" id="PTHR11825:SF44">
    <property type="entry name" value="BRANCHED-CHAIN-AMINO-ACID AMINOTRANSFERASE"/>
    <property type="match status" value="1"/>
</dbReference>
<dbReference type="GO" id="GO:0052654">
    <property type="term" value="F:L-leucine-2-oxoglutarate transaminase activity"/>
    <property type="evidence" value="ECO:0007669"/>
    <property type="project" value="RHEA"/>
</dbReference>
<dbReference type="GO" id="GO:0052656">
    <property type="term" value="F:L-isoleucine-2-oxoglutarate transaminase activity"/>
    <property type="evidence" value="ECO:0007669"/>
    <property type="project" value="RHEA"/>
</dbReference>
<dbReference type="InterPro" id="IPR043131">
    <property type="entry name" value="BCAT-like_N"/>
</dbReference>
<evidence type="ECO:0000256" key="11">
    <source>
        <dbReference type="ARBA" id="ARBA00048212"/>
    </source>
</evidence>
<dbReference type="InterPro" id="IPR036038">
    <property type="entry name" value="Aminotransferase-like"/>
</dbReference>
<dbReference type="UniPathway" id="UPA00047">
    <property type="reaction ID" value="UER00058"/>
</dbReference>
<dbReference type="PIRSF" id="PIRSF006468">
    <property type="entry name" value="BCAT1"/>
    <property type="match status" value="1"/>
</dbReference>
<dbReference type="GO" id="GO:0052655">
    <property type="term" value="F:L-valine-2-oxoglutarate transaminase activity"/>
    <property type="evidence" value="ECO:0007669"/>
    <property type="project" value="RHEA"/>
</dbReference>
<evidence type="ECO:0000256" key="3">
    <source>
        <dbReference type="ARBA" id="ARBA00004931"/>
    </source>
</evidence>
<dbReference type="Pfam" id="PF01063">
    <property type="entry name" value="Aminotran_4"/>
    <property type="match status" value="1"/>
</dbReference>
<dbReference type="GO" id="GO:0009098">
    <property type="term" value="P:L-leucine biosynthetic process"/>
    <property type="evidence" value="ECO:0007669"/>
    <property type="project" value="UniProtKB-UniPathway"/>
</dbReference>
<dbReference type="PROSITE" id="PS00770">
    <property type="entry name" value="AA_TRANSFER_CLASS_4"/>
    <property type="match status" value="1"/>
</dbReference>
<evidence type="ECO:0000256" key="14">
    <source>
        <dbReference type="PIRSR" id="PIRSR006468-1"/>
    </source>
</evidence>
<dbReference type="InterPro" id="IPR043132">
    <property type="entry name" value="BCAT-like_C"/>
</dbReference>
<accession>A0A2L2XA68</accession>
<evidence type="ECO:0000256" key="1">
    <source>
        <dbReference type="ARBA" id="ARBA00001933"/>
    </source>
</evidence>
<keyword evidence="9 16" id="KW-0663">Pyridoxal phosphate</keyword>
<dbReference type="NCBIfam" id="TIGR01123">
    <property type="entry name" value="ilvE_II"/>
    <property type="match status" value="1"/>
</dbReference>
<dbReference type="UniPathway" id="UPA00049">
    <property type="reaction ID" value="UER00062"/>
</dbReference>
<evidence type="ECO:0000256" key="4">
    <source>
        <dbReference type="ARBA" id="ARBA00005072"/>
    </source>
</evidence>
<organism evidence="19 20">
    <name type="scientific">Desulfocucumis palustris</name>
    <dbReference type="NCBI Taxonomy" id="1898651"/>
    <lineage>
        <taxon>Bacteria</taxon>
        <taxon>Bacillati</taxon>
        <taxon>Bacillota</taxon>
        <taxon>Clostridia</taxon>
        <taxon>Eubacteriales</taxon>
        <taxon>Desulfocucumaceae</taxon>
        <taxon>Desulfocucumis</taxon>
    </lineage>
</organism>
<comment type="similarity">
    <text evidence="5 15">Belongs to the class-IV pyridoxal-phosphate-dependent aminotransferase family.</text>
</comment>
<keyword evidence="6 17" id="KW-0032">Aminotransferase</keyword>
<proteinExistence type="inferred from homology"/>
<comment type="cofactor">
    <cofactor evidence="1 16">
        <name>pyridoxal 5'-phosphate</name>
        <dbReference type="ChEBI" id="CHEBI:597326"/>
    </cofactor>
</comment>
<keyword evidence="20" id="KW-1185">Reference proteome</keyword>
<comment type="pathway">
    <text evidence="3 18">Amino-acid biosynthesis; L-valine biosynthesis; L-valine from pyruvate: step 4/4.</text>
</comment>
<dbReference type="UniPathway" id="UPA00048">
    <property type="reaction ID" value="UER00073"/>
</dbReference>
<dbReference type="SUPFAM" id="SSF56752">
    <property type="entry name" value="D-aminoacid aminotransferase-like PLP-dependent enzymes"/>
    <property type="match status" value="1"/>
</dbReference>
<evidence type="ECO:0000256" key="15">
    <source>
        <dbReference type="RuleBase" id="RU004106"/>
    </source>
</evidence>
<dbReference type="Gene3D" id="3.20.10.10">
    <property type="entry name" value="D-amino Acid Aminotransferase, subunit A, domain 2"/>
    <property type="match status" value="1"/>
</dbReference>
<evidence type="ECO:0000256" key="7">
    <source>
        <dbReference type="ARBA" id="ARBA00022605"/>
    </source>
</evidence>
<sequence>MYNIPVYKAQNLKEKPADSQLTFGTRFTDHMFVVDYNVSNGWHNPRIEPYGPLSLEPSTMVLHYGQAIFEGMKAYRRQNGKIGIFRPLSYLARLNRSAQRLCIPEIDETMVHQGLIELLKLEQDWVPGSKETSLYIRPFIISTDPYLGVRPSNTYKFMIILSPVGAYYPEGFKPVKIMVTDKYVRAVRGGIGHVKTPGNYAASILAAEDAKKQGYTQVLWLDGVELKYIEEVGTMNIFFVIDGQVITPPLEGSILGGITRDSVLQVSRKWGLDTVERRLSIDEVVAASHSGKLQEIFGSGTAAVVSPVNELKWRDETIVPGNGGVGELSQKFYDHITGIQYGLLTDELGWVEEL</sequence>
<dbReference type="InterPro" id="IPR005786">
    <property type="entry name" value="B_amino_transII"/>
</dbReference>
<dbReference type="GO" id="GO:0009099">
    <property type="term" value="P:L-valine biosynthetic process"/>
    <property type="evidence" value="ECO:0007669"/>
    <property type="project" value="UniProtKB-UniPathway"/>
</dbReference>
<evidence type="ECO:0000256" key="9">
    <source>
        <dbReference type="ARBA" id="ARBA00022898"/>
    </source>
</evidence>
<dbReference type="NCBIfam" id="NF009897">
    <property type="entry name" value="PRK13357.1"/>
    <property type="match status" value="1"/>
</dbReference>
<comment type="catalytic activity">
    <reaction evidence="12 17">
        <text>L-isoleucine + 2-oxoglutarate = (S)-3-methyl-2-oxopentanoate + L-glutamate</text>
        <dbReference type="Rhea" id="RHEA:24801"/>
        <dbReference type="ChEBI" id="CHEBI:16810"/>
        <dbReference type="ChEBI" id="CHEBI:29985"/>
        <dbReference type="ChEBI" id="CHEBI:35146"/>
        <dbReference type="ChEBI" id="CHEBI:58045"/>
        <dbReference type="EC" id="2.6.1.42"/>
    </reaction>
</comment>